<name>A0A4D5RCY9_IXOSC</name>
<reference evidence="1" key="1">
    <citation type="submission" date="2019-04" db="EMBL/GenBank/DDBJ databases">
        <title>An insight into the mialome of Ixodes scapularis.</title>
        <authorList>
            <person name="Ribeiro J.M."/>
            <person name="Mather T.N."/>
            <person name="Karim S."/>
        </authorList>
    </citation>
    <scope>NUCLEOTIDE SEQUENCE</scope>
</reference>
<proteinExistence type="predicted"/>
<sequence length="109" mass="12048">MVFLSTRALSFCFLICALLCFGAISVCHIWNLFFCLQSVRYGARVTSYGSRENGADFKIWEEGKGVVGRLLSRASRSTIGHLLFGDGLQITSGGYAYNSVKNSFRCLIC</sequence>
<dbReference type="AlphaFoldDB" id="A0A4D5RCY9"/>
<protein>
    <submittedName>
        <fullName evidence="1">Putative secreted protein</fullName>
    </submittedName>
</protein>
<evidence type="ECO:0000313" key="1">
    <source>
        <dbReference type="EMBL" id="MOY34816.1"/>
    </source>
</evidence>
<organism evidence="1">
    <name type="scientific">Ixodes scapularis</name>
    <name type="common">Black-legged tick</name>
    <name type="synonym">Deer tick</name>
    <dbReference type="NCBI Taxonomy" id="6945"/>
    <lineage>
        <taxon>Eukaryota</taxon>
        <taxon>Metazoa</taxon>
        <taxon>Ecdysozoa</taxon>
        <taxon>Arthropoda</taxon>
        <taxon>Chelicerata</taxon>
        <taxon>Arachnida</taxon>
        <taxon>Acari</taxon>
        <taxon>Parasitiformes</taxon>
        <taxon>Ixodida</taxon>
        <taxon>Ixodoidea</taxon>
        <taxon>Ixodidae</taxon>
        <taxon>Ixodinae</taxon>
        <taxon>Ixodes</taxon>
    </lineage>
</organism>
<accession>A0A4D5RCY9</accession>
<dbReference type="EMBL" id="GHJT01000845">
    <property type="protein sequence ID" value="MOY34816.1"/>
    <property type="molecule type" value="Transcribed_RNA"/>
</dbReference>